<dbReference type="Proteomes" id="UP000499080">
    <property type="component" value="Unassembled WGS sequence"/>
</dbReference>
<evidence type="ECO:0000313" key="1">
    <source>
        <dbReference type="EMBL" id="GBO32119.1"/>
    </source>
</evidence>
<reference evidence="1 2" key="1">
    <citation type="journal article" date="2019" name="Sci. Rep.">
        <title>Orb-weaving spider Araneus ventricosus genome elucidates the spidroin gene catalogue.</title>
        <authorList>
            <person name="Kono N."/>
            <person name="Nakamura H."/>
            <person name="Ohtoshi R."/>
            <person name="Moran D.A.P."/>
            <person name="Shinohara A."/>
            <person name="Yoshida Y."/>
            <person name="Fujiwara M."/>
            <person name="Mori M."/>
            <person name="Tomita M."/>
            <person name="Arakawa K."/>
        </authorList>
    </citation>
    <scope>NUCLEOTIDE SEQUENCE [LARGE SCALE GENOMIC DNA]</scope>
</reference>
<dbReference type="EMBL" id="BGPR01055566">
    <property type="protein sequence ID" value="GBO32119.1"/>
    <property type="molecule type" value="Genomic_DNA"/>
</dbReference>
<comment type="caution">
    <text evidence="1">The sequence shown here is derived from an EMBL/GenBank/DDBJ whole genome shotgun (WGS) entry which is preliminary data.</text>
</comment>
<dbReference type="AlphaFoldDB" id="A0A4Y2W419"/>
<sequence>MVLFLDDNARPHTERDTKEHIRLLGWERLDNPAYKPDLAPSVFHLFLLVLSSKYRIGLVLSSKNKTLQLKSPIRALQPHLTHLFPALKSALLGLHFRTSSQNWS</sequence>
<dbReference type="GO" id="GO:0003676">
    <property type="term" value="F:nucleic acid binding"/>
    <property type="evidence" value="ECO:0007669"/>
    <property type="project" value="InterPro"/>
</dbReference>
<evidence type="ECO:0008006" key="3">
    <source>
        <dbReference type="Google" id="ProtNLM"/>
    </source>
</evidence>
<proteinExistence type="predicted"/>
<name>A0A4Y2W419_ARAVE</name>
<gene>
    <name evidence="1" type="ORF">AVEN_123155_1</name>
</gene>
<accession>A0A4Y2W419</accession>
<evidence type="ECO:0000313" key="2">
    <source>
        <dbReference type="Proteomes" id="UP000499080"/>
    </source>
</evidence>
<keyword evidence="2" id="KW-1185">Reference proteome</keyword>
<dbReference type="Gene3D" id="3.30.420.10">
    <property type="entry name" value="Ribonuclease H-like superfamily/Ribonuclease H"/>
    <property type="match status" value="1"/>
</dbReference>
<dbReference type="InterPro" id="IPR036397">
    <property type="entry name" value="RNaseH_sf"/>
</dbReference>
<organism evidence="1 2">
    <name type="scientific">Araneus ventricosus</name>
    <name type="common">Orbweaver spider</name>
    <name type="synonym">Epeira ventricosa</name>
    <dbReference type="NCBI Taxonomy" id="182803"/>
    <lineage>
        <taxon>Eukaryota</taxon>
        <taxon>Metazoa</taxon>
        <taxon>Ecdysozoa</taxon>
        <taxon>Arthropoda</taxon>
        <taxon>Chelicerata</taxon>
        <taxon>Arachnida</taxon>
        <taxon>Araneae</taxon>
        <taxon>Araneomorphae</taxon>
        <taxon>Entelegynae</taxon>
        <taxon>Araneoidea</taxon>
        <taxon>Araneidae</taxon>
        <taxon>Araneus</taxon>
    </lineage>
</organism>
<protein>
    <recommendedName>
        <fullName evidence="3">Tc1-like transposase DDE domain-containing protein</fullName>
    </recommendedName>
</protein>